<dbReference type="RefSeq" id="WP_010592312.1">
    <property type="nucleotide sequence ID" value="NZ_CP023714.1"/>
</dbReference>
<dbReference type="PANTHER" id="PTHR42993:SF1">
    <property type="entry name" value="MAOC-LIKE DEHYDRATASE DOMAIN-CONTAINING PROTEIN"/>
    <property type="match status" value="1"/>
</dbReference>
<dbReference type="EC" id="4.2.1.17" evidence="2"/>
<organism evidence="2 3">
    <name type="scientific">Rhodococcus ruber</name>
    <dbReference type="NCBI Taxonomy" id="1830"/>
    <lineage>
        <taxon>Bacteria</taxon>
        <taxon>Bacillati</taxon>
        <taxon>Actinomycetota</taxon>
        <taxon>Actinomycetes</taxon>
        <taxon>Mycobacteriales</taxon>
        <taxon>Nocardiaceae</taxon>
        <taxon>Rhodococcus</taxon>
    </lineage>
</organism>
<dbReference type="Pfam" id="PF01575">
    <property type="entry name" value="MaoC_dehydratas"/>
    <property type="match status" value="1"/>
</dbReference>
<dbReference type="PANTHER" id="PTHR42993">
    <property type="entry name" value="MAOC-LIKE DEHYDRATASE DOMAIN-CONTAINING PROTEIN"/>
    <property type="match status" value="1"/>
</dbReference>
<dbReference type="Proteomes" id="UP000042997">
    <property type="component" value="Unassembled WGS sequence"/>
</dbReference>
<comment type="similarity">
    <text evidence="1">Belongs to the enoyl-CoA hydratase/isomerase family.</text>
</comment>
<dbReference type="CDD" id="cd03450">
    <property type="entry name" value="NodN"/>
    <property type="match status" value="1"/>
</dbReference>
<dbReference type="KEGG" id="rrz:CS378_24135"/>
<sequence>MIVFDSTADLTDHVGTHLGSSPWVTMDHQHIRGFGEATHDFNWIHFDAERAAASPFGSIIAHGYHTLALIGGLIQQTIDTSFCSVGLNYGLDRVRFPAAVPVDSRVRLDLHLTDTVPFDGGVDAVYRCVIEIEDGDKPACVAEVIFRYYD</sequence>
<dbReference type="eggNOG" id="COG2030">
    <property type="taxonomic scope" value="Bacteria"/>
</dbReference>
<dbReference type="OrthoDB" id="9801735at2"/>
<evidence type="ECO:0000313" key="2">
    <source>
        <dbReference type="EMBL" id="CDZ92492.1"/>
    </source>
</evidence>
<protein>
    <submittedName>
        <fullName evidence="2">Putative enoyl-CoA hydratase 1</fullName>
        <ecNumber evidence="2">4.2.1.17</ecNumber>
    </submittedName>
</protein>
<dbReference type="Gene3D" id="3.10.129.10">
    <property type="entry name" value="Hotdog Thioesterase"/>
    <property type="match status" value="1"/>
</dbReference>
<accession>A0A098BWB1</accession>
<dbReference type="InterPro" id="IPR002539">
    <property type="entry name" value="MaoC-like_dom"/>
</dbReference>
<dbReference type="InterPro" id="IPR029069">
    <property type="entry name" value="HotDog_dom_sf"/>
</dbReference>
<reference evidence="2 3" key="1">
    <citation type="journal article" date="2014" name="Genome Announc.">
        <title>Draft Genome Sequence of Propane- and Butane-Oxidizing Actinobacterium Rhodococcus ruber IEGM 231.</title>
        <authorList>
            <person name="Ivshina I.B."/>
            <person name="Kuyukina M.S."/>
            <person name="Krivoruchko A.V."/>
            <person name="Barbe V."/>
            <person name="Fischer C."/>
        </authorList>
    </citation>
    <scope>NUCLEOTIDE SEQUENCE [LARGE SCALE GENOMIC DNA]</scope>
</reference>
<dbReference type="GO" id="GO:0004300">
    <property type="term" value="F:enoyl-CoA hydratase activity"/>
    <property type="evidence" value="ECO:0007669"/>
    <property type="project" value="UniProtKB-EC"/>
</dbReference>
<dbReference type="AlphaFoldDB" id="A0A098BWB1"/>
<evidence type="ECO:0000256" key="1">
    <source>
        <dbReference type="ARBA" id="ARBA00005254"/>
    </source>
</evidence>
<dbReference type="EMBL" id="CCSD01000112">
    <property type="protein sequence ID" value="CDZ92492.1"/>
    <property type="molecule type" value="Genomic_DNA"/>
</dbReference>
<gene>
    <name evidence="2" type="ORF">RHRU231_960021</name>
</gene>
<proteinExistence type="inferred from homology"/>
<dbReference type="SUPFAM" id="SSF54637">
    <property type="entry name" value="Thioesterase/thiol ester dehydrase-isomerase"/>
    <property type="match status" value="1"/>
</dbReference>
<keyword evidence="2" id="KW-0456">Lyase</keyword>
<evidence type="ECO:0000313" key="3">
    <source>
        <dbReference type="Proteomes" id="UP000042997"/>
    </source>
</evidence>
<dbReference type="InterPro" id="IPR039375">
    <property type="entry name" value="NodN-like"/>
</dbReference>
<name>A0A098BWB1_9NOCA</name>